<reference evidence="4" key="1">
    <citation type="journal article" date="2019" name="Nat. Commun.">
        <title>Expansion of phycobilisome linker gene families in mesophilic red algae.</title>
        <authorList>
            <person name="Lee J."/>
            <person name="Kim D."/>
            <person name="Bhattacharya D."/>
            <person name="Yoon H.S."/>
        </authorList>
    </citation>
    <scope>NUCLEOTIDE SEQUENCE [LARGE SCALE GENOMIC DNA]</scope>
    <source>
        <strain evidence="4">CCMP 1328</strain>
    </source>
</reference>
<proteinExistence type="predicted"/>
<feature type="compositionally biased region" description="Low complexity" evidence="1">
    <location>
        <begin position="161"/>
        <end position="171"/>
    </location>
</feature>
<evidence type="ECO:0000313" key="4">
    <source>
        <dbReference type="Proteomes" id="UP000324585"/>
    </source>
</evidence>
<feature type="compositionally biased region" description="Pro residues" evidence="1">
    <location>
        <begin position="144"/>
        <end position="160"/>
    </location>
</feature>
<feature type="region of interest" description="Disordered" evidence="1">
    <location>
        <begin position="141"/>
        <end position="171"/>
    </location>
</feature>
<dbReference type="AlphaFoldDB" id="A0A5J4Z407"/>
<dbReference type="Proteomes" id="UP000324585">
    <property type="component" value="Unassembled WGS sequence"/>
</dbReference>
<dbReference type="PROSITE" id="PS51257">
    <property type="entry name" value="PROKAR_LIPOPROTEIN"/>
    <property type="match status" value="1"/>
</dbReference>
<sequence length="453" mass="48835">MKDMVILVSLLVGTLLLATSCASEEMTATLEVFPDDDCVGNPVALNLTLGECQDFLWSDPKAPVDVESVRLVELKCGPDEHLVKVTGYPNPGCAGMPKDFLLYRSFGNALHPDICVILSTLTTGFGNFLYRVKVDSYSCGDGPVPSPTPSPTPAPTPSPTATPTATADPSDGPARSIWVCEYSSVTCTEGERCYVLMSNECTTYNGHGSTPYFKYNYTCGVSGASSVGGGYYEDEDCVPSGNFSADIDIDQRLELNTCYVASETLTNVGEIRARRFKEWACTAGSMTSTPLPSNVPTPTPTPVPVCVDSEWMEKRGLGKVHAGDGVGEMLCITGLDDLPCGTPNHVIEVTKHNGARTGASGTSFRTYAEVCAERDCTTKVGRFNGVLHSDAHLLPSQDGHRLTTVAHRGTTWSEVENWLVLAAQKMRSPRVNRLLAYLQRRNSVAHLAVQQNR</sequence>
<evidence type="ECO:0000256" key="1">
    <source>
        <dbReference type="SAM" id="MobiDB-lite"/>
    </source>
</evidence>
<feature type="signal peptide" evidence="2">
    <location>
        <begin position="1"/>
        <end position="23"/>
    </location>
</feature>
<comment type="caution">
    <text evidence="3">The sequence shown here is derived from an EMBL/GenBank/DDBJ whole genome shotgun (WGS) entry which is preliminary data.</text>
</comment>
<dbReference type="EMBL" id="VRMN01000001">
    <property type="protein sequence ID" value="KAA8497882.1"/>
    <property type="molecule type" value="Genomic_DNA"/>
</dbReference>
<keyword evidence="4" id="KW-1185">Reference proteome</keyword>
<accession>A0A5J4Z407</accession>
<keyword evidence="2" id="KW-0732">Signal</keyword>
<evidence type="ECO:0000256" key="2">
    <source>
        <dbReference type="SAM" id="SignalP"/>
    </source>
</evidence>
<feature type="chain" id="PRO_5023810040" evidence="2">
    <location>
        <begin position="24"/>
        <end position="453"/>
    </location>
</feature>
<evidence type="ECO:0000313" key="3">
    <source>
        <dbReference type="EMBL" id="KAA8497882.1"/>
    </source>
</evidence>
<protein>
    <submittedName>
        <fullName evidence="3">Uncharacterized protein</fullName>
    </submittedName>
</protein>
<name>A0A5J4Z407_PORPP</name>
<gene>
    <name evidence="3" type="ORF">FVE85_5467</name>
</gene>
<organism evidence="3 4">
    <name type="scientific">Porphyridium purpureum</name>
    <name type="common">Red alga</name>
    <name type="synonym">Porphyridium cruentum</name>
    <dbReference type="NCBI Taxonomy" id="35688"/>
    <lineage>
        <taxon>Eukaryota</taxon>
        <taxon>Rhodophyta</taxon>
        <taxon>Bangiophyceae</taxon>
        <taxon>Porphyridiales</taxon>
        <taxon>Porphyridiaceae</taxon>
        <taxon>Porphyridium</taxon>
    </lineage>
</organism>